<gene>
    <name evidence="2" type="ORF">PFY00_17355</name>
</gene>
<dbReference type="EMBL" id="JAQIOY010000009">
    <property type="protein sequence ID" value="MDA7426506.1"/>
    <property type="molecule type" value="Genomic_DNA"/>
</dbReference>
<accession>A0ABT4XX17</accession>
<evidence type="ECO:0000313" key="3">
    <source>
        <dbReference type="Proteomes" id="UP001210720"/>
    </source>
</evidence>
<dbReference type="InterPro" id="IPR029063">
    <property type="entry name" value="SAM-dependent_MTases_sf"/>
</dbReference>
<dbReference type="GO" id="GO:0032259">
    <property type="term" value="P:methylation"/>
    <property type="evidence" value="ECO:0007669"/>
    <property type="project" value="UniProtKB-KW"/>
</dbReference>
<dbReference type="Proteomes" id="UP001210720">
    <property type="component" value="Unassembled WGS sequence"/>
</dbReference>
<dbReference type="SUPFAM" id="SSF53335">
    <property type="entry name" value="S-adenosyl-L-methionine-dependent methyltransferases"/>
    <property type="match status" value="1"/>
</dbReference>
<dbReference type="RefSeq" id="WP_271433856.1">
    <property type="nucleotide sequence ID" value="NZ_JAQIOY010000009.1"/>
</dbReference>
<comment type="caution">
    <text evidence="2">The sequence shown here is derived from an EMBL/GenBank/DDBJ whole genome shotgun (WGS) entry which is preliminary data.</text>
</comment>
<keyword evidence="3" id="KW-1185">Reference proteome</keyword>
<keyword evidence="2" id="KW-0489">Methyltransferase</keyword>
<reference evidence="2 3" key="1">
    <citation type="submission" date="2023-01" db="EMBL/GenBank/DDBJ databases">
        <title>Thalassococcus onchidii sp. nov., isolated from a marine invertebrate from the South China Sea.</title>
        <authorList>
            <person name="Xu S."/>
            <person name="Liu Z."/>
            <person name="Xu Y."/>
        </authorList>
    </citation>
    <scope>NUCLEOTIDE SEQUENCE [LARGE SCALE GENOMIC DNA]</scope>
    <source>
        <strain evidence="2 3">KCTC 32084</strain>
    </source>
</reference>
<dbReference type="Gene3D" id="3.40.50.150">
    <property type="entry name" value="Vaccinia Virus protein VP39"/>
    <property type="match status" value="1"/>
</dbReference>
<dbReference type="CDD" id="cd02440">
    <property type="entry name" value="AdoMet_MTases"/>
    <property type="match status" value="1"/>
</dbReference>
<organism evidence="2 3">
    <name type="scientific">Thalassococcus lentus</name>
    <dbReference type="NCBI Taxonomy" id="1210524"/>
    <lineage>
        <taxon>Bacteria</taxon>
        <taxon>Pseudomonadati</taxon>
        <taxon>Pseudomonadota</taxon>
        <taxon>Alphaproteobacteria</taxon>
        <taxon>Rhodobacterales</taxon>
        <taxon>Roseobacteraceae</taxon>
        <taxon>Thalassococcus</taxon>
    </lineage>
</organism>
<evidence type="ECO:0000313" key="2">
    <source>
        <dbReference type="EMBL" id="MDA7426506.1"/>
    </source>
</evidence>
<dbReference type="Pfam" id="PF13649">
    <property type="entry name" value="Methyltransf_25"/>
    <property type="match status" value="1"/>
</dbReference>
<evidence type="ECO:0000259" key="1">
    <source>
        <dbReference type="Pfam" id="PF13649"/>
    </source>
</evidence>
<name>A0ABT4XX17_9RHOB</name>
<keyword evidence="2" id="KW-0808">Transferase</keyword>
<proteinExistence type="predicted"/>
<dbReference type="InterPro" id="IPR041698">
    <property type="entry name" value="Methyltransf_25"/>
</dbReference>
<sequence length="239" mass="25948">MDWESFFTVHQDLPREGPGSDEDVEWACALAEVAPEAVICDAGSGPGGDIAALLSCAPNGRVVAIDKYFGDAADRRYASDPRVRGIKADFADLNQLAEAPFDMIWSAGALYFLGLENALASMARALKPNGVLAFSEPCRLVNDPSPEAVAFFEGYPMRTGAEIAEFARQAGYDVLGQRTVSDAGWEAYFQPMEARIKTLRPKADNALSEMLDLCAKEAADWRTYKSEVGYMLTVLRSAS</sequence>
<dbReference type="GO" id="GO:0008168">
    <property type="term" value="F:methyltransferase activity"/>
    <property type="evidence" value="ECO:0007669"/>
    <property type="project" value="UniProtKB-KW"/>
</dbReference>
<feature type="domain" description="Methyltransferase" evidence="1">
    <location>
        <begin position="39"/>
        <end position="130"/>
    </location>
</feature>
<protein>
    <submittedName>
        <fullName evidence="2">Class I SAM-dependent methyltransferase</fullName>
    </submittedName>
</protein>